<dbReference type="Pfam" id="PF00702">
    <property type="entry name" value="Hydrolase"/>
    <property type="match status" value="1"/>
</dbReference>
<organism evidence="5 6">
    <name type="scientific">Gemmobacter lanyuensis</name>
    <dbReference type="NCBI Taxonomy" id="1054497"/>
    <lineage>
        <taxon>Bacteria</taxon>
        <taxon>Pseudomonadati</taxon>
        <taxon>Pseudomonadota</taxon>
        <taxon>Alphaproteobacteria</taxon>
        <taxon>Rhodobacterales</taxon>
        <taxon>Paracoccaceae</taxon>
        <taxon>Gemmobacter</taxon>
    </lineage>
</organism>
<gene>
    <name evidence="5" type="ORF">GCM10011452_22720</name>
</gene>
<dbReference type="InterPro" id="IPR023198">
    <property type="entry name" value="PGP-like_dom2"/>
</dbReference>
<dbReference type="Proteomes" id="UP000628984">
    <property type="component" value="Unassembled WGS sequence"/>
</dbReference>
<name>A0A918IVC3_9RHOB</name>
<evidence type="ECO:0000313" key="6">
    <source>
        <dbReference type="Proteomes" id="UP000628984"/>
    </source>
</evidence>
<sequence>MIPAAVLFDCDGVVIDSEPPTFDLLAEDLSQRGLTLSHAEMERLFLGGTIERVGKIARELGGDIPNDWVPYFYDRLYARLAEGAPLIPGVLGVFEALDAAGVPYAIGSNGTGRKMEITIGQHPDLARRLQGRLFSGVDLKMLKPAPDLYLHAARALGADPARCVVIEDSATGARAARAAGMRCMGYAPTGATAALLAEGAEPFARMADLPGLLGL</sequence>
<evidence type="ECO:0000256" key="1">
    <source>
        <dbReference type="ARBA" id="ARBA00001946"/>
    </source>
</evidence>
<dbReference type="SFLD" id="SFLDS00003">
    <property type="entry name" value="Haloacid_Dehalogenase"/>
    <property type="match status" value="1"/>
</dbReference>
<evidence type="ECO:0000313" key="5">
    <source>
        <dbReference type="EMBL" id="GGW33661.1"/>
    </source>
</evidence>
<protein>
    <submittedName>
        <fullName evidence="5">Hydrolase</fullName>
    </submittedName>
</protein>
<dbReference type="AlphaFoldDB" id="A0A918IVC3"/>
<dbReference type="NCBIfam" id="TIGR01509">
    <property type="entry name" value="HAD-SF-IA-v3"/>
    <property type="match status" value="1"/>
</dbReference>
<evidence type="ECO:0000256" key="4">
    <source>
        <dbReference type="ARBA" id="ARBA00022842"/>
    </source>
</evidence>
<keyword evidence="5" id="KW-0378">Hydrolase</keyword>
<dbReference type="Gene3D" id="3.40.50.1000">
    <property type="entry name" value="HAD superfamily/HAD-like"/>
    <property type="match status" value="1"/>
</dbReference>
<proteinExistence type="inferred from homology"/>
<dbReference type="EMBL" id="BMYQ01000006">
    <property type="protein sequence ID" value="GGW33661.1"/>
    <property type="molecule type" value="Genomic_DNA"/>
</dbReference>
<dbReference type="GO" id="GO:0046872">
    <property type="term" value="F:metal ion binding"/>
    <property type="evidence" value="ECO:0007669"/>
    <property type="project" value="UniProtKB-KW"/>
</dbReference>
<reference evidence="5" key="2">
    <citation type="submission" date="2020-09" db="EMBL/GenBank/DDBJ databases">
        <authorList>
            <person name="Sun Q."/>
            <person name="Kim S."/>
        </authorList>
    </citation>
    <scope>NUCLEOTIDE SEQUENCE</scope>
    <source>
        <strain evidence="5">KCTC 23714</strain>
    </source>
</reference>
<dbReference type="SUPFAM" id="SSF56784">
    <property type="entry name" value="HAD-like"/>
    <property type="match status" value="1"/>
</dbReference>
<accession>A0A918IVC3</accession>
<dbReference type="InterPro" id="IPR051600">
    <property type="entry name" value="Beta-PGM-like"/>
</dbReference>
<dbReference type="InterPro" id="IPR006439">
    <property type="entry name" value="HAD-SF_hydro_IA"/>
</dbReference>
<dbReference type="PRINTS" id="PR00413">
    <property type="entry name" value="HADHALOGNASE"/>
</dbReference>
<keyword evidence="6" id="KW-1185">Reference proteome</keyword>
<keyword evidence="3" id="KW-0479">Metal-binding</keyword>
<dbReference type="PANTHER" id="PTHR46193">
    <property type="entry name" value="6-PHOSPHOGLUCONATE PHOSPHATASE"/>
    <property type="match status" value="1"/>
</dbReference>
<comment type="caution">
    <text evidence="5">The sequence shown here is derived from an EMBL/GenBank/DDBJ whole genome shotgun (WGS) entry which is preliminary data.</text>
</comment>
<dbReference type="GO" id="GO:0016787">
    <property type="term" value="F:hydrolase activity"/>
    <property type="evidence" value="ECO:0007669"/>
    <property type="project" value="UniProtKB-KW"/>
</dbReference>
<dbReference type="PANTHER" id="PTHR46193:SF10">
    <property type="entry name" value="6-PHOSPHOGLUCONATE PHOSPHATASE"/>
    <property type="match status" value="1"/>
</dbReference>
<comment type="similarity">
    <text evidence="2">Belongs to the HAD-like hydrolase superfamily. CbbY/CbbZ/Gph/YieH family.</text>
</comment>
<dbReference type="SFLD" id="SFLDG01129">
    <property type="entry name" value="C1.5:_HAD__Beta-PGM__Phosphata"/>
    <property type="match status" value="1"/>
</dbReference>
<evidence type="ECO:0000256" key="2">
    <source>
        <dbReference type="ARBA" id="ARBA00006171"/>
    </source>
</evidence>
<dbReference type="InterPro" id="IPR023214">
    <property type="entry name" value="HAD_sf"/>
</dbReference>
<reference evidence="5" key="1">
    <citation type="journal article" date="2014" name="Int. J. Syst. Evol. Microbiol.">
        <title>Complete genome sequence of Corynebacterium casei LMG S-19264T (=DSM 44701T), isolated from a smear-ripened cheese.</title>
        <authorList>
            <consortium name="US DOE Joint Genome Institute (JGI-PGF)"/>
            <person name="Walter F."/>
            <person name="Albersmeier A."/>
            <person name="Kalinowski J."/>
            <person name="Ruckert C."/>
        </authorList>
    </citation>
    <scope>NUCLEOTIDE SEQUENCE</scope>
    <source>
        <strain evidence="5">KCTC 23714</strain>
    </source>
</reference>
<comment type="cofactor">
    <cofactor evidence="1">
        <name>Mg(2+)</name>
        <dbReference type="ChEBI" id="CHEBI:18420"/>
    </cofactor>
</comment>
<keyword evidence="4" id="KW-0460">Magnesium</keyword>
<dbReference type="InterPro" id="IPR036412">
    <property type="entry name" value="HAD-like_sf"/>
</dbReference>
<evidence type="ECO:0000256" key="3">
    <source>
        <dbReference type="ARBA" id="ARBA00022723"/>
    </source>
</evidence>
<dbReference type="Gene3D" id="1.10.150.240">
    <property type="entry name" value="Putative phosphatase, domain 2"/>
    <property type="match status" value="1"/>
</dbReference>